<dbReference type="UniPathway" id="UPA00560"/>
<organism evidence="6 7">
    <name type="scientific">Salipiger pallidus</name>
    <dbReference type="NCBI Taxonomy" id="1775170"/>
    <lineage>
        <taxon>Bacteria</taxon>
        <taxon>Pseudomonadati</taxon>
        <taxon>Pseudomonadota</taxon>
        <taxon>Alphaproteobacteria</taxon>
        <taxon>Rhodobacterales</taxon>
        <taxon>Roseobacteraceae</taxon>
        <taxon>Salipiger</taxon>
    </lineage>
</organism>
<dbReference type="GO" id="GO:0008851">
    <property type="term" value="F:ethanolamine ammonia-lyase activity"/>
    <property type="evidence" value="ECO:0007669"/>
    <property type="project" value="UniProtKB-UniRule"/>
</dbReference>
<dbReference type="InterPro" id="IPR009246">
    <property type="entry name" value="EutC"/>
</dbReference>
<keyword evidence="7" id="KW-1185">Reference proteome</keyword>
<dbReference type="GO" id="GO:0046336">
    <property type="term" value="P:ethanolamine catabolic process"/>
    <property type="evidence" value="ECO:0007669"/>
    <property type="project" value="UniProtKB-UniRule"/>
</dbReference>
<keyword evidence="4 5" id="KW-1283">Bacterial microcompartment</keyword>
<gene>
    <name evidence="5 6" type="primary">eutC</name>
    <name evidence="6" type="ORF">GCM10011415_19830</name>
</gene>
<evidence type="ECO:0000313" key="7">
    <source>
        <dbReference type="Proteomes" id="UP000617145"/>
    </source>
</evidence>
<dbReference type="NCBIfam" id="NF003971">
    <property type="entry name" value="PRK05465.1"/>
    <property type="match status" value="1"/>
</dbReference>
<dbReference type="RefSeq" id="WP_188790060.1">
    <property type="nucleotide sequence ID" value="NZ_BMJV01000003.1"/>
</dbReference>
<reference evidence="6" key="1">
    <citation type="journal article" date="2014" name="Int. J. Syst. Evol. Microbiol.">
        <title>Complete genome sequence of Corynebacterium casei LMG S-19264T (=DSM 44701T), isolated from a smear-ripened cheese.</title>
        <authorList>
            <consortium name="US DOE Joint Genome Institute (JGI-PGF)"/>
            <person name="Walter F."/>
            <person name="Albersmeier A."/>
            <person name="Kalinowski J."/>
            <person name="Ruckert C."/>
        </authorList>
    </citation>
    <scope>NUCLEOTIDE SEQUENCE</scope>
    <source>
        <strain evidence="6">CGMCC 1.15762</strain>
    </source>
</reference>
<comment type="pathway">
    <text evidence="5">Amine and polyamine degradation; ethanolamine degradation.</text>
</comment>
<dbReference type="InterPro" id="IPR042251">
    <property type="entry name" value="EutC_C"/>
</dbReference>
<comment type="function">
    <text evidence="5">Catalyzes the deamination of various vicinal amino-alcohols to oxo compounds. Allows this organism to utilize ethanolamine as the sole source of nitrogen and carbon in the presence of external vitamin B12.</text>
</comment>
<dbReference type="GO" id="GO:0009350">
    <property type="term" value="C:ethanolamine ammonia-lyase complex"/>
    <property type="evidence" value="ECO:0007669"/>
    <property type="project" value="UniProtKB-UniRule"/>
</dbReference>
<keyword evidence="3 5" id="KW-0170">Cobalt</keyword>
<dbReference type="Proteomes" id="UP000617145">
    <property type="component" value="Unassembled WGS sequence"/>
</dbReference>
<comment type="cofactor">
    <cofactor evidence="5">
        <name>adenosylcob(III)alamin</name>
        <dbReference type="ChEBI" id="CHEBI:18408"/>
    </cofactor>
    <text evidence="5">Binds between the large and small subunits.</text>
</comment>
<comment type="subcellular location">
    <subcellularLocation>
        <location evidence="5">Bacterial microcompartment</location>
    </subcellularLocation>
</comment>
<evidence type="ECO:0000313" key="6">
    <source>
        <dbReference type="EMBL" id="GGG71913.1"/>
    </source>
</evidence>
<reference evidence="6" key="2">
    <citation type="submission" date="2020-09" db="EMBL/GenBank/DDBJ databases">
        <authorList>
            <person name="Sun Q."/>
            <person name="Zhou Y."/>
        </authorList>
    </citation>
    <scope>NUCLEOTIDE SEQUENCE</scope>
    <source>
        <strain evidence="6">CGMCC 1.15762</strain>
    </source>
</reference>
<dbReference type="PANTHER" id="PTHR39330:SF1">
    <property type="entry name" value="ETHANOLAMINE AMMONIA-LYASE SMALL SUBUNIT"/>
    <property type="match status" value="1"/>
</dbReference>
<accession>A0A8J3EH53</accession>
<protein>
    <recommendedName>
        <fullName evidence="5">Ethanolamine ammonia-lyase small subunit</fullName>
        <shortName evidence="5">EAL small subunit</shortName>
        <ecNumber evidence="5">4.3.1.7</ecNumber>
    </recommendedName>
</protein>
<dbReference type="AlphaFoldDB" id="A0A8J3EH53"/>
<dbReference type="PANTHER" id="PTHR39330">
    <property type="entry name" value="ETHANOLAMINE AMMONIA-LYASE LIGHT CHAIN"/>
    <property type="match status" value="1"/>
</dbReference>
<evidence type="ECO:0000256" key="3">
    <source>
        <dbReference type="ARBA" id="ARBA00023285"/>
    </source>
</evidence>
<dbReference type="Pfam" id="PF05985">
    <property type="entry name" value="EutC"/>
    <property type="match status" value="1"/>
</dbReference>
<evidence type="ECO:0000256" key="2">
    <source>
        <dbReference type="ARBA" id="ARBA00023239"/>
    </source>
</evidence>
<evidence type="ECO:0000256" key="4">
    <source>
        <dbReference type="ARBA" id="ARBA00024446"/>
    </source>
</evidence>
<dbReference type="EC" id="4.3.1.7" evidence="5"/>
<dbReference type="GO" id="GO:0031471">
    <property type="term" value="C:ethanolamine degradation polyhedral organelle"/>
    <property type="evidence" value="ECO:0007669"/>
    <property type="project" value="UniProtKB-UniRule"/>
</dbReference>
<dbReference type="PIRSF" id="PIRSF018982">
    <property type="entry name" value="EutC"/>
    <property type="match status" value="1"/>
</dbReference>
<name>A0A8J3EH53_9RHOB</name>
<feature type="binding site" evidence="5">
    <location>
        <position position="204"/>
    </location>
    <ligand>
        <name>adenosylcob(III)alamin</name>
        <dbReference type="ChEBI" id="CHEBI:18408"/>
    </ligand>
</feature>
<comment type="caution">
    <text evidence="6">The sequence shown here is derived from an EMBL/GenBank/DDBJ whole genome shotgun (WGS) entry which is preliminary data.</text>
</comment>
<comment type="catalytic activity">
    <reaction evidence="5">
        <text>ethanolamine = acetaldehyde + NH4(+)</text>
        <dbReference type="Rhea" id="RHEA:15313"/>
        <dbReference type="ChEBI" id="CHEBI:15343"/>
        <dbReference type="ChEBI" id="CHEBI:28938"/>
        <dbReference type="ChEBI" id="CHEBI:57603"/>
        <dbReference type="EC" id="4.3.1.7"/>
    </reaction>
</comment>
<proteinExistence type="inferred from homology"/>
<evidence type="ECO:0000256" key="5">
    <source>
        <dbReference type="HAMAP-Rule" id="MF_00601"/>
    </source>
</evidence>
<dbReference type="HAMAP" id="MF_00601">
    <property type="entry name" value="EutC"/>
    <property type="match status" value="1"/>
</dbReference>
<comment type="subunit">
    <text evidence="5">The basic unit is a heterodimer which dimerizes to form tetramers. The heterotetramers trimerize; 6 large subunits form a core ring with 6 small subunits projecting outwards.</text>
</comment>
<dbReference type="GO" id="GO:0031419">
    <property type="term" value="F:cobalamin binding"/>
    <property type="evidence" value="ECO:0007669"/>
    <property type="project" value="UniProtKB-UniRule"/>
</dbReference>
<comment type="similarity">
    <text evidence="5">Belongs to the EutC family.</text>
</comment>
<sequence>MTDETRDLWNTLRRHTSARIALGRAGVSLPSARQLEFQAAHAAARTAVHSELDETALRAELAGLGLDLLSVRSRVADRSEYLRRPDLGRRLSDADAEALDGRAAPADVAIIIADGLSALAVQDNVAPFLRAFLPHLQREGLSLAPTVIAHQARVAIGDDIAQRLGAACVVVLVGERPGLSAADSLGLYLTYGARRGSTDADRNCISNIRTGGLTFPEAAYRAGYLVQEAFRRQLSGVMLKDNSVSAPELEDSAGAERISGE</sequence>
<dbReference type="Gene3D" id="3.40.50.11240">
    <property type="entry name" value="Ethanolamine ammonia-lyase light chain (EutC)"/>
    <property type="match status" value="1"/>
</dbReference>
<feature type="binding site" evidence="5">
    <location>
        <position position="175"/>
    </location>
    <ligand>
        <name>adenosylcob(III)alamin</name>
        <dbReference type="ChEBI" id="CHEBI:18408"/>
    </ligand>
</feature>
<keyword evidence="2 5" id="KW-0456">Lyase</keyword>
<feature type="binding site" evidence="5">
    <location>
        <position position="154"/>
    </location>
    <ligand>
        <name>adenosylcob(III)alamin</name>
        <dbReference type="ChEBI" id="CHEBI:18408"/>
    </ligand>
</feature>
<evidence type="ECO:0000256" key="1">
    <source>
        <dbReference type="ARBA" id="ARBA00022628"/>
    </source>
</evidence>
<keyword evidence="1 5" id="KW-0846">Cobalamin</keyword>
<dbReference type="GO" id="GO:0006520">
    <property type="term" value="P:amino acid metabolic process"/>
    <property type="evidence" value="ECO:0007669"/>
    <property type="project" value="InterPro"/>
</dbReference>
<dbReference type="EMBL" id="BMJV01000003">
    <property type="protein sequence ID" value="GGG71913.1"/>
    <property type="molecule type" value="Genomic_DNA"/>
</dbReference>